<dbReference type="GO" id="GO:0003676">
    <property type="term" value="F:nucleic acid binding"/>
    <property type="evidence" value="ECO:0007669"/>
    <property type="project" value="InterPro"/>
</dbReference>
<dbReference type="AlphaFoldDB" id="A0A1B6EXI5"/>
<sequence>MATRLIEEINKIQNEEERLKKFKIQRKTIKAQLTNVNKHLTKEKCDITEATIRLQNVNELSTRFEMIQDHIELITKEENLQAEITYREEILEELIATKIKLQVIISASTNNNDRKHNSDDCKHHNVSSNNATSNISFMPYDERESFQNFTRRLDTFMSLKGITDQKQKTMTLLHALTPLIHQKLYDICAPENPMDRPYEDLVRVLQQHLDPQASTLALQHRFVLREQHNGESVTDFSTDLKKLCTNCKFNCACGKSVCDIFLRLQFIRGLNDSEIRTRLLQEREVKSFEEIVETATAIELSKIESAMISQSNQGQNVNQVRLRKPVQHSNQSNKFQYRYRNSLNPTNTSNRTGDFEALRGKCFRCGDESHRANFCKFKKEICRSCDKLGHIARVCMSKNRVENPIHYTGEQPEQNDEHELHEIHLLTNSRKCDKFNVSVSVEGKEVVFELDTGASLSSISLQEFSNLFPNKELLSTAVELRTYTGEIIKPHGVVFVHCNYKGQKFIGKLYVIDQKVDAIFGRDWMREVKIYWADIRVLEETKGSQLTSLL</sequence>
<feature type="coiled-coil region" evidence="1">
    <location>
        <begin position="2"/>
        <end position="32"/>
    </location>
</feature>
<dbReference type="SUPFAM" id="SSF57756">
    <property type="entry name" value="Retrovirus zinc finger-like domains"/>
    <property type="match status" value="1"/>
</dbReference>
<feature type="domain" description="CCHC-type" evidence="2">
    <location>
        <begin position="361"/>
        <end position="377"/>
    </location>
</feature>
<proteinExistence type="predicted"/>
<dbReference type="InterPro" id="IPR036875">
    <property type="entry name" value="Znf_CCHC_sf"/>
</dbReference>
<dbReference type="SUPFAM" id="SSF50630">
    <property type="entry name" value="Acid proteases"/>
    <property type="match status" value="1"/>
</dbReference>
<reference evidence="3" key="1">
    <citation type="submission" date="2015-11" db="EMBL/GenBank/DDBJ databases">
        <title>De novo transcriptome assembly of four potential Pierce s Disease insect vectors from Arizona vineyards.</title>
        <authorList>
            <person name="Tassone E.E."/>
        </authorList>
    </citation>
    <scope>NUCLEOTIDE SEQUENCE</scope>
</reference>
<dbReference type="Gene3D" id="2.40.70.10">
    <property type="entry name" value="Acid Proteases"/>
    <property type="match status" value="1"/>
</dbReference>
<feature type="non-terminal residue" evidence="3">
    <location>
        <position position="550"/>
    </location>
</feature>
<dbReference type="PANTHER" id="PTHR37984:SF13">
    <property type="entry name" value="RIBONUCLEASE H"/>
    <property type="match status" value="1"/>
</dbReference>
<dbReference type="EMBL" id="GECZ01027033">
    <property type="protein sequence ID" value="JAS42736.1"/>
    <property type="molecule type" value="Transcribed_RNA"/>
</dbReference>
<feature type="domain" description="CCHC-type" evidence="2">
    <location>
        <begin position="381"/>
        <end position="397"/>
    </location>
</feature>
<dbReference type="PANTHER" id="PTHR37984">
    <property type="entry name" value="PROTEIN CBG26694"/>
    <property type="match status" value="1"/>
</dbReference>
<evidence type="ECO:0000256" key="1">
    <source>
        <dbReference type="SAM" id="Coils"/>
    </source>
</evidence>
<evidence type="ECO:0000259" key="2">
    <source>
        <dbReference type="SMART" id="SM00343"/>
    </source>
</evidence>
<dbReference type="InterPro" id="IPR021109">
    <property type="entry name" value="Peptidase_aspartic_dom_sf"/>
</dbReference>
<accession>A0A1B6EXI5</accession>
<name>A0A1B6EXI5_9HEMI</name>
<dbReference type="Gene3D" id="4.10.60.10">
    <property type="entry name" value="Zinc finger, CCHC-type"/>
    <property type="match status" value="1"/>
</dbReference>
<dbReference type="InterPro" id="IPR001878">
    <property type="entry name" value="Znf_CCHC"/>
</dbReference>
<dbReference type="InterPro" id="IPR050951">
    <property type="entry name" value="Retrovirus_Pol_polyprotein"/>
</dbReference>
<protein>
    <recommendedName>
        <fullName evidence="2">CCHC-type domain-containing protein</fullName>
    </recommendedName>
</protein>
<organism evidence="3">
    <name type="scientific">Cuerna arida</name>
    <dbReference type="NCBI Taxonomy" id="1464854"/>
    <lineage>
        <taxon>Eukaryota</taxon>
        <taxon>Metazoa</taxon>
        <taxon>Ecdysozoa</taxon>
        <taxon>Arthropoda</taxon>
        <taxon>Hexapoda</taxon>
        <taxon>Insecta</taxon>
        <taxon>Pterygota</taxon>
        <taxon>Neoptera</taxon>
        <taxon>Paraneoptera</taxon>
        <taxon>Hemiptera</taxon>
        <taxon>Auchenorrhyncha</taxon>
        <taxon>Membracoidea</taxon>
        <taxon>Cicadellidae</taxon>
        <taxon>Cicadellinae</taxon>
        <taxon>Proconiini</taxon>
        <taxon>Cuerna</taxon>
    </lineage>
</organism>
<dbReference type="GO" id="GO:0008270">
    <property type="term" value="F:zinc ion binding"/>
    <property type="evidence" value="ECO:0007669"/>
    <property type="project" value="InterPro"/>
</dbReference>
<keyword evidence="1" id="KW-0175">Coiled coil</keyword>
<dbReference type="SMART" id="SM00343">
    <property type="entry name" value="ZnF_C2HC"/>
    <property type="match status" value="2"/>
</dbReference>
<evidence type="ECO:0000313" key="3">
    <source>
        <dbReference type="EMBL" id="JAS42736.1"/>
    </source>
</evidence>
<gene>
    <name evidence="3" type="ORF">g.6739</name>
</gene>